<dbReference type="GO" id="GO:0071111">
    <property type="term" value="F:cyclic-guanylate-specific phosphodiesterase activity"/>
    <property type="evidence" value="ECO:0007669"/>
    <property type="project" value="InterPro"/>
</dbReference>
<gene>
    <name evidence="2" type="ORF">F1B92_01235</name>
</gene>
<comment type="caution">
    <text evidence="2">The sequence shown here is derived from an EMBL/GenBank/DDBJ whole genome shotgun (WGS) entry which is preliminary data.</text>
</comment>
<reference evidence="2 3" key="1">
    <citation type="submission" date="2019-09" db="EMBL/GenBank/DDBJ databases">
        <authorList>
            <person name="Silva M."/>
            <person name="Pereira G."/>
            <person name="Lopes-Da-Costa L."/>
            <person name="Silva E."/>
        </authorList>
    </citation>
    <scope>NUCLEOTIDE SEQUENCE [LARGE SCALE GENOMIC DNA]</scope>
    <source>
        <strain evidence="2 3">FMV-PI01</strain>
    </source>
</reference>
<sequence>MKNCVEQINHIKNRNSNYMKLVSDLGKNLVNNSLAYFEIQIFFKKMAHYSANQFEDILNLMHNYQIDERQVQIHKTSQDKFIKELSVLCSKIEEDTNNVRILLNFLIYFADFKILKQDEILLQQILLINSGKSPKEAFEMTNLINFQTDTVKIFNEILDSALLINQKFKEENSNLLNEIKIIKTKSLELSKKYATIPTFDPLTNLPNQIQATKGLEISIKNSEQFNQKLATILININEYSYILNNFGTDKALDVVLIVVDLLKASIRSGDILYSIRQDEFLIICQNTNETGAINIANNIFKNIKNNNQLKNISKKFKSEFQDFEITLNIGIVVSKNSMSVDEINHKLSKNLEISKANGVNTFQI</sequence>
<reference evidence="2 3" key="2">
    <citation type="submission" date="2020-03" db="EMBL/GenBank/DDBJ databases">
        <title>Campylobacter portucalensis sp. nov., a new species of Campylobacter isolated from the reproductive tract of bulls.</title>
        <authorList>
            <person name="Silva M.F."/>
            <person name="Pereira G."/>
            <person name="Carneiro C."/>
            <person name="Hemphill A."/>
            <person name="Mateus L."/>
            <person name="Lopes-Da-Costa L."/>
            <person name="Silva E."/>
        </authorList>
    </citation>
    <scope>NUCLEOTIDE SEQUENCE [LARGE SCALE GENOMIC DNA]</scope>
    <source>
        <strain evidence="2 3">FMV-PI01</strain>
    </source>
</reference>
<dbReference type="RefSeq" id="WP_154570100.1">
    <property type="nucleotide sequence ID" value="NZ_VWSJ01000002.1"/>
</dbReference>
<dbReference type="PANTHER" id="PTHR33121">
    <property type="entry name" value="CYCLIC DI-GMP PHOSPHODIESTERASE PDEF"/>
    <property type="match status" value="1"/>
</dbReference>
<dbReference type="PROSITE" id="PS50887">
    <property type="entry name" value="GGDEF"/>
    <property type="match status" value="1"/>
</dbReference>
<accession>A0A6L5WFZ9</accession>
<evidence type="ECO:0000259" key="1">
    <source>
        <dbReference type="PROSITE" id="PS50887"/>
    </source>
</evidence>
<dbReference type="Proteomes" id="UP000476338">
    <property type="component" value="Unassembled WGS sequence"/>
</dbReference>
<dbReference type="NCBIfam" id="TIGR00254">
    <property type="entry name" value="GGDEF"/>
    <property type="match status" value="1"/>
</dbReference>
<dbReference type="Pfam" id="PF00990">
    <property type="entry name" value="GGDEF"/>
    <property type="match status" value="1"/>
</dbReference>
<dbReference type="Gene3D" id="3.30.70.270">
    <property type="match status" value="1"/>
</dbReference>
<dbReference type="InterPro" id="IPR000160">
    <property type="entry name" value="GGDEF_dom"/>
</dbReference>
<feature type="domain" description="GGDEF" evidence="1">
    <location>
        <begin position="227"/>
        <end position="364"/>
    </location>
</feature>
<organism evidence="2 3">
    <name type="scientific">Campylobacter portucalensis</name>
    <dbReference type="NCBI Taxonomy" id="2608384"/>
    <lineage>
        <taxon>Bacteria</taxon>
        <taxon>Pseudomonadati</taxon>
        <taxon>Campylobacterota</taxon>
        <taxon>Epsilonproteobacteria</taxon>
        <taxon>Campylobacterales</taxon>
        <taxon>Campylobacteraceae</taxon>
        <taxon>Campylobacter</taxon>
    </lineage>
</organism>
<protein>
    <submittedName>
        <fullName evidence="2">Diguanylate cyclase</fullName>
    </submittedName>
</protein>
<dbReference type="EMBL" id="VWSJ01000002">
    <property type="protein sequence ID" value="MSN95829.1"/>
    <property type="molecule type" value="Genomic_DNA"/>
</dbReference>
<dbReference type="SUPFAM" id="SSF55073">
    <property type="entry name" value="Nucleotide cyclase"/>
    <property type="match status" value="1"/>
</dbReference>
<evidence type="ECO:0000313" key="2">
    <source>
        <dbReference type="EMBL" id="MSN95829.1"/>
    </source>
</evidence>
<dbReference type="AlphaFoldDB" id="A0A6L5WFZ9"/>
<proteinExistence type="predicted"/>
<name>A0A6L5WFZ9_9BACT</name>
<dbReference type="SMART" id="SM00267">
    <property type="entry name" value="GGDEF"/>
    <property type="match status" value="1"/>
</dbReference>
<evidence type="ECO:0000313" key="3">
    <source>
        <dbReference type="Proteomes" id="UP000476338"/>
    </source>
</evidence>
<keyword evidence="3" id="KW-1185">Reference proteome</keyword>
<dbReference type="InterPro" id="IPR043128">
    <property type="entry name" value="Rev_trsase/Diguanyl_cyclase"/>
</dbReference>
<dbReference type="InterPro" id="IPR029787">
    <property type="entry name" value="Nucleotide_cyclase"/>
</dbReference>
<dbReference type="PANTHER" id="PTHR33121:SF79">
    <property type="entry name" value="CYCLIC DI-GMP PHOSPHODIESTERASE PDED-RELATED"/>
    <property type="match status" value="1"/>
</dbReference>
<dbReference type="InterPro" id="IPR050706">
    <property type="entry name" value="Cyclic-di-GMP_PDE-like"/>
</dbReference>